<reference evidence="2" key="1">
    <citation type="journal article" date="2023" name="Front. Plant Sci.">
        <title>Chromosomal-level genome assembly of Melastoma candidum provides insights into trichome evolution.</title>
        <authorList>
            <person name="Zhong Y."/>
            <person name="Wu W."/>
            <person name="Sun C."/>
            <person name="Zou P."/>
            <person name="Liu Y."/>
            <person name="Dai S."/>
            <person name="Zhou R."/>
        </authorList>
    </citation>
    <scope>NUCLEOTIDE SEQUENCE [LARGE SCALE GENOMIC DNA]</scope>
</reference>
<accession>A0ACB9MM89</accession>
<keyword evidence="2" id="KW-1185">Reference proteome</keyword>
<evidence type="ECO:0000313" key="2">
    <source>
        <dbReference type="Proteomes" id="UP001057402"/>
    </source>
</evidence>
<evidence type="ECO:0000313" key="1">
    <source>
        <dbReference type="EMBL" id="KAI4324662.1"/>
    </source>
</evidence>
<dbReference type="Proteomes" id="UP001057402">
    <property type="component" value="Chromosome 9"/>
</dbReference>
<protein>
    <submittedName>
        <fullName evidence="1">Uncharacterized protein</fullName>
    </submittedName>
</protein>
<dbReference type="EMBL" id="CM042888">
    <property type="protein sequence ID" value="KAI4324662.1"/>
    <property type="molecule type" value="Genomic_DNA"/>
</dbReference>
<sequence length="510" mass="56874">MYLDGIKPHIHMPPSFLILVLIVAFLWPILLPAGVRGSDPNEGCGDSFHCGNRTGIGYPFWLSDWPDHCGHPSFALECDGENLKLSYGNLSYRVNDIDASAQILKVSGTDLFSSLCAPEDRRNTSFNFNTSVFEYTPSDSFVTVLYGCYPPNHNAQGGTTAGWLHHFPCTGIDNIFVAISQHPLDPALTWRCESVIQVPVMNTSKVLKPDFSYEAMAEAFLNGFELHWIDKNTSKCEACWNSNGTCIHDLDLEEFECRCHDGTISKNTCRSDHNVRKWIGIGVGTGAGFLVLTSTLLFVLYKRRRKKYGPASVILRNEFSTYSSRIDFERGSFAYNVPVFDYDELAKATNNFDPAMELGDGGFGTVFKGKLRDGRVVAVKRLYEHNYKRLEQFMNEVDILARANALHELVDANLGFQSDENTRDMITAVAELAFQCLQPRHEDRPSMQEILETLQQIQKGGCKGEKPENVANTSGNTVLLKNNPMMLSPDSVTMKWVSSSSTSTAPYASS</sequence>
<organism evidence="1 2">
    <name type="scientific">Melastoma candidum</name>
    <dbReference type="NCBI Taxonomy" id="119954"/>
    <lineage>
        <taxon>Eukaryota</taxon>
        <taxon>Viridiplantae</taxon>
        <taxon>Streptophyta</taxon>
        <taxon>Embryophyta</taxon>
        <taxon>Tracheophyta</taxon>
        <taxon>Spermatophyta</taxon>
        <taxon>Magnoliopsida</taxon>
        <taxon>eudicotyledons</taxon>
        <taxon>Gunneridae</taxon>
        <taxon>Pentapetalae</taxon>
        <taxon>rosids</taxon>
        <taxon>malvids</taxon>
        <taxon>Myrtales</taxon>
        <taxon>Melastomataceae</taxon>
        <taxon>Melastomatoideae</taxon>
        <taxon>Melastomateae</taxon>
        <taxon>Melastoma</taxon>
    </lineage>
</organism>
<name>A0ACB9MM89_9MYRT</name>
<gene>
    <name evidence="1" type="ORF">MLD38_030129</name>
</gene>
<comment type="caution">
    <text evidence="1">The sequence shown here is derived from an EMBL/GenBank/DDBJ whole genome shotgun (WGS) entry which is preliminary data.</text>
</comment>
<proteinExistence type="predicted"/>